<dbReference type="STRING" id="760011.Spico_0187"/>
<dbReference type="HOGENOM" id="CLU_3317154_0_0_12"/>
<keyword evidence="1" id="KW-0812">Transmembrane</keyword>
<evidence type="ECO:0000313" key="2">
    <source>
        <dbReference type="EMBL" id="AEC01425.1"/>
    </source>
</evidence>
<keyword evidence="1" id="KW-1133">Transmembrane helix</keyword>
<organism evidence="2 3">
    <name type="scientific">Parasphaerochaeta coccoides (strain ATCC BAA-1237 / DSM 17374 / SPN1)</name>
    <name type="common">Sphaerochaeta coccoides</name>
    <dbReference type="NCBI Taxonomy" id="760011"/>
    <lineage>
        <taxon>Bacteria</taxon>
        <taxon>Pseudomonadati</taxon>
        <taxon>Spirochaetota</taxon>
        <taxon>Spirochaetia</taxon>
        <taxon>Spirochaetales</taxon>
        <taxon>Sphaerochaetaceae</taxon>
        <taxon>Parasphaerochaeta</taxon>
    </lineage>
</organism>
<proteinExistence type="predicted"/>
<protein>
    <submittedName>
        <fullName evidence="2">Uncharacterized protein</fullName>
    </submittedName>
</protein>
<sequence>MSLRYFSYLIFKIVVLRSSLYFLLLLADRIFLCGFSVAP</sequence>
<feature type="transmembrane region" description="Helical" evidence="1">
    <location>
        <begin position="6"/>
        <end position="26"/>
    </location>
</feature>
<dbReference type="Proteomes" id="UP000007939">
    <property type="component" value="Chromosome"/>
</dbReference>
<dbReference type="AlphaFoldDB" id="F4GK00"/>
<keyword evidence="1" id="KW-0472">Membrane</keyword>
<dbReference type="KEGG" id="scc:Spico_0187"/>
<evidence type="ECO:0000256" key="1">
    <source>
        <dbReference type="SAM" id="Phobius"/>
    </source>
</evidence>
<reference evidence="2 3" key="2">
    <citation type="journal article" date="2012" name="Stand. Genomic Sci.">
        <title>Complete genome sequence of the termite hindgut bacterium Spirochaeta coccoides type strain (SPN1(T)), reclassification in the genus Sphaerochaeta as Sphaerochaeta coccoides comb. nov. and emendations of the family Spirochaetaceae and the genus Sphaerochaeta.</title>
        <authorList>
            <person name="Abt B."/>
            <person name="Han C."/>
            <person name="Scheuner C."/>
            <person name="Lu M."/>
            <person name="Lapidus A."/>
            <person name="Nolan M."/>
            <person name="Lucas S."/>
            <person name="Hammon N."/>
            <person name="Deshpande S."/>
            <person name="Cheng J.F."/>
            <person name="Tapia R."/>
            <person name="Goodwin L.A."/>
            <person name="Pitluck S."/>
            <person name="Liolios K."/>
            <person name="Pagani I."/>
            <person name="Ivanova N."/>
            <person name="Mavromatis K."/>
            <person name="Mikhailova N."/>
            <person name="Huntemann M."/>
            <person name="Pati A."/>
            <person name="Chen A."/>
            <person name="Palaniappan K."/>
            <person name="Land M."/>
            <person name="Hauser L."/>
            <person name="Brambilla E.M."/>
            <person name="Rohde M."/>
            <person name="Spring S."/>
            <person name="Gronow S."/>
            <person name="Goker M."/>
            <person name="Woyke T."/>
            <person name="Bristow J."/>
            <person name="Eisen J.A."/>
            <person name="Markowitz V."/>
            <person name="Hugenholtz P."/>
            <person name="Kyrpides N.C."/>
            <person name="Klenk H.P."/>
            <person name="Detter J.C."/>
        </authorList>
    </citation>
    <scope>NUCLEOTIDE SEQUENCE [LARGE SCALE GENOMIC DNA]</scope>
    <source>
        <strain evidence="3">ATCC BAA-1237 / DSM 17374 / SPN1</strain>
    </source>
</reference>
<name>F4GK00_PARC1</name>
<keyword evidence="3" id="KW-1185">Reference proteome</keyword>
<reference evidence="3" key="1">
    <citation type="submission" date="2011-04" db="EMBL/GenBank/DDBJ databases">
        <title>The complete genome of Spirochaeta coccoides DSM 17374.</title>
        <authorList>
            <person name="Lucas S."/>
            <person name="Copeland A."/>
            <person name="Lapidus A."/>
            <person name="Bruce D."/>
            <person name="Goodwin L."/>
            <person name="Pitluck S."/>
            <person name="Peters L."/>
            <person name="Kyrpides N."/>
            <person name="Mavromatis K."/>
            <person name="Pagani I."/>
            <person name="Ivanova N."/>
            <person name="Ovchinnikova G."/>
            <person name="Lu M."/>
            <person name="Detter J.C."/>
            <person name="Tapia R."/>
            <person name="Han C."/>
            <person name="Land M."/>
            <person name="Hauser L."/>
            <person name="Markowitz V."/>
            <person name="Cheng J.-F."/>
            <person name="Hugenholtz P."/>
            <person name="Woyke T."/>
            <person name="Wu D."/>
            <person name="Spring S."/>
            <person name="Schroeder M."/>
            <person name="Brambilla E."/>
            <person name="Klenk H.-P."/>
            <person name="Eisen J.A."/>
        </authorList>
    </citation>
    <scope>NUCLEOTIDE SEQUENCE [LARGE SCALE GENOMIC DNA]</scope>
    <source>
        <strain evidence="3">ATCC BAA-1237 / DSM 17374 / SPN1</strain>
    </source>
</reference>
<evidence type="ECO:0000313" key="3">
    <source>
        <dbReference type="Proteomes" id="UP000007939"/>
    </source>
</evidence>
<dbReference type="EMBL" id="CP002659">
    <property type="protein sequence ID" value="AEC01425.1"/>
    <property type="molecule type" value="Genomic_DNA"/>
</dbReference>
<accession>F4GK00</accession>
<gene>
    <name evidence="2" type="ordered locus">Spico_0187</name>
</gene>